<gene>
    <name evidence="3" type="ORF">GMBLW1_30120</name>
</gene>
<dbReference type="InterPro" id="IPR045584">
    <property type="entry name" value="Pilin-like"/>
</dbReference>
<feature type="domain" description="DUF1559" evidence="2">
    <location>
        <begin position="45"/>
        <end position="292"/>
    </location>
</feature>
<accession>A0A6C2YHE6</accession>
<feature type="transmembrane region" description="Helical" evidence="1">
    <location>
        <begin position="21"/>
        <end position="44"/>
    </location>
</feature>
<dbReference type="RefSeq" id="WP_162661095.1">
    <property type="nucleotide sequence ID" value="NZ_LR593887.1"/>
</dbReference>
<dbReference type="InterPro" id="IPR027558">
    <property type="entry name" value="Pre_pil_HX9DG_C"/>
</dbReference>
<dbReference type="InterPro" id="IPR012902">
    <property type="entry name" value="N_methyl_site"/>
</dbReference>
<keyword evidence="1" id="KW-1133">Transmembrane helix</keyword>
<name>A0A6C2YHE6_9BACT</name>
<dbReference type="NCBIfam" id="TIGR04294">
    <property type="entry name" value="pre_pil_HX9DG"/>
    <property type="match status" value="1"/>
</dbReference>
<dbReference type="Gene3D" id="3.30.700.10">
    <property type="entry name" value="Glycoprotein, Type 4 Pilin"/>
    <property type="match status" value="1"/>
</dbReference>
<protein>
    <recommendedName>
        <fullName evidence="2">DUF1559 domain-containing protein</fullName>
    </recommendedName>
</protein>
<keyword evidence="4" id="KW-1185">Reference proteome</keyword>
<dbReference type="EMBL" id="LR593887">
    <property type="protein sequence ID" value="VTR97314.1"/>
    <property type="molecule type" value="Genomic_DNA"/>
</dbReference>
<evidence type="ECO:0000259" key="2">
    <source>
        <dbReference type="Pfam" id="PF07596"/>
    </source>
</evidence>
<proteinExistence type="predicted"/>
<dbReference type="Proteomes" id="UP000464378">
    <property type="component" value="Chromosome"/>
</dbReference>
<dbReference type="AlphaFoldDB" id="A0A6C2YHE6"/>
<dbReference type="KEGG" id="tim:GMBLW1_30120"/>
<evidence type="ECO:0000256" key="1">
    <source>
        <dbReference type="SAM" id="Phobius"/>
    </source>
</evidence>
<dbReference type="NCBIfam" id="TIGR02532">
    <property type="entry name" value="IV_pilin_GFxxxE"/>
    <property type="match status" value="1"/>
</dbReference>
<dbReference type="SUPFAM" id="SSF54523">
    <property type="entry name" value="Pili subunits"/>
    <property type="match status" value="1"/>
</dbReference>
<reference evidence="3" key="1">
    <citation type="submission" date="2019-04" db="EMBL/GenBank/DDBJ databases">
        <authorList>
            <consortium name="Science for Life Laboratories"/>
        </authorList>
    </citation>
    <scope>NUCLEOTIDE SEQUENCE</scope>
    <source>
        <strain evidence="3">MBLW1</strain>
    </source>
</reference>
<dbReference type="InParanoid" id="A0A6C2YHE6"/>
<evidence type="ECO:0000313" key="3">
    <source>
        <dbReference type="EMBL" id="VIP00948.1"/>
    </source>
</evidence>
<evidence type="ECO:0000313" key="4">
    <source>
        <dbReference type="Proteomes" id="UP000464378"/>
    </source>
</evidence>
<dbReference type="PANTHER" id="PTHR30093:SF2">
    <property type="entry name" value="TYPE II SECRETION SYSTEM PROTEIN H"/>
    <property type="match status" value="1"/>
</dbReference>
<sequence>MPMRSDLLPIGRRVRRARTAFTLIELLVVIAIIAILIGLLLPAVQKVREAAARMSCQNNIKQLALATHNYHDANQVFPYASAYCADPGLAGCMSTTSGPMQGTNYTIYHALLAYVEQGNIYSLVSPAGYGGGPFDRTVKTFICPSDPSHQNGKCSTPYGGANAWAGTSYGANFLAFGNGATGSPDYYNKMTSFSDGTSNTMMFSEVFITCGNSGDLSILNGSLWADANGGWRPFVCAGPYKSGVANWESCLKFQSNPRWMNNCDSGRSQSAHTGGVNVALADGSVRFVNSSITDITWANVADPRDGNPLGSDW</sequence>
<keyword evidence="1" id="KW-0812">Transmembrane</keyword>
<dbReference type="Pfam" id="PF07963">
    <property type="entry name" value="N_methyl"/>
    <property type="match status" value="1"/>
</dbReference>
<dbReference type="PANTHER" id="PTHR30093">
    <property type="entry name" value="GENERAL SECRETION PATHWAY PROTEIN G"/>
    <property type="match status" value="1"/>
</dbReference>
<organism evidence="3">
    <name type="scientific">Tuwongella immobilis</name>
    <dbReference type="NCBI Taxonomy" id="692036"/>
    <lineage>
        <taxon>Bacteria</taxon>
        <taxon>Pseudomonadati</taxon>
        <taxon>Planctomycetota</taxon>
        <taxon>Planctomycetia</taxon>
        <taxon>Gemmatales</taxon>
        <taxon>Gemmataceae</taxon>
        <taxon>Tuwongella</taxon>
    </lineage>
</organism>
<keyword evidence="1" id="KW-0472">Membrane</keyword>
<dbReference type="EMBL" id="LR586016">
    <property type="protein sequence ID" value="VIP00948.1"/>
    <property type="molecule type" value="Genomic_DNA"/>
</dbReference>
<dbReference type="Pfam" id="PF07596">
    <property type="entry name" value="SBP_bac_10"/>
    <property type="match status" value="1"/>
</dbReference>
<dbReference type="InterPro" id="IPR011453">
    <property type="entry name" value="DUF1559"/>
</dbReference>